<feature type="domain" description="Manganese/iron superoxide dismutase N-terminal" evidence="6">
    <location>
        <begin position="33"/>
        <end position="113"/>
    </location>
</feature>
<dbReference type="Pfam" id="PF00081">
    <property type="entry name" value="Sod_Fe_N"/>
    <property type="match status" value="1"/>
</dbReference>
<keyword evidence="4 8" id="KW-0560">Oxidoreductase</keyword>
<evidence type="ECO:0000256" key="1">
    <source>
        <dbReference type="ARBA" id="ARBA00008714"/>
    </source>
</evidence>
<dbReference type="FunFam" id="1.10.287.990:FF:000001">
    <property type="entry name" value="Superoxide dismutase"/>
    <property type="match status" value="1"/>
</dbReference>
<dbReference type="PANTHER" id="PTHR11404">
    <property type="entry name" value="SUPEROXIDE DISMUTASE 2"/>
    <property type="match status" value="1"/>
</dbReference>
<sequence>MERQVSASGGPACGMETTGRRGVDETMEEKKMYSLPPLPYDNTALAPHISEEQLRIHHDKHHQAYVTAANAILEKLDKAREEGGDLDMKATLKELSWNVGGHNLHSLFWPNMAPEGKGGGGEPGGGLADAIAEEYGSFDRFSSMFTKTAMSIEGSGWAALSFCPKTRRPLIMQIEKHNVNIYPTYSILMVLDAFEHAYYIDYKNEKAKFFDAFWKIVNWDEVNRRFEAAAAL</sequence>
<organism evidence="8">
    <name type="scientific">hydrocarbon metagenome</name>
    <dbReference type="NCBI Taxonomy" id="938273"/>
    <lineage>
        <taxon>unclassified sequences</taxon>
        <taxon>metagenomes</taxon>
        <taxon>ecological metagenomes</taxon>
    </lineage>
</organism>
<dbReference type="EC" id="1.15.1.1" evidence="2"/>
<evidence type="ECO:0000256" key="3">
    <source>
        <dbReference type="ARBA" id="ARBA00022723"/>
    </source>
</evidence>
<dbReference type="EMBL" id="LNQE01001191">
    <property type="protein sequence ID" value="KUG20446.1"/>
    <property type="molecule type" value="Genomic_DNA"/>
</dbReference>
<dbReference type="PROSITE" id="PS00088">
    <property type="entry name" value="SOD_MN"/>
    <property type="match status" value="1"/>
</dbReference>
<dbReference type="Gene3D" id="1.10.287.990">
    <property type="entry name" value="Fe,Mn superoxide dismutase (SOD) domain"/>
    <property type="match status" value="1"/>
</dbReference>
<dbReference type="GO" id="GO:0046872">
    <property type="term" value="F:metal ion binding"/>
    <property type="evidence" value="ECO:0007669"/>
    <property type="project" value="UniProtKB-KW"/>
</dbReference>
<accession>A0A0W8FI86</accession>
<name>A0A0W8FI86_9ZZZZ</name>
<dbReference type="InterPro" id="IPR036314">
    <property type="entry name" value="SOD_C_sf"/>
</dbReference>
<protein>
    <recommendedName>
        <fullName evidence="2">superoxide dismutase</fullName>
        <ecNumber evidence="2">1.15.1.1</ecNumber>
    </recommendedName>
</protein>
<dbReference type="SUPFAM" id="SSF54719">
    <property type="entry name" value="Fe,Mn superoxide dismutase (SOD), C-terminal domain"/>
    <property type="match status" value="1"/>
</dbReference>
<dbReference type="AlphaFoldDB" id="A0A0W8FI86"/>
<evidence type="ECO:0000259" key="7">
    <source>
        <dbReference type="Pfam" id="PF02777"/>
    </source>
</evidence>
<evidence type="ECO:0000256" key="5">
    <source>
        <dbReference type="SAM" id="MobiDB-lite"/>
    </source>
</evidence>
<dbReference type="PANTHER" id="PTHR11404:SF6">
    <property type="entry name" value="SUPEROXIDE DISMUTASE [MN], MITOCHONDRIAL"/>
    <property type="match status" value="1"/>
</dbReference>
<comment type="caution">
    <text evidence="8">The sequence shown here is derived from an EMBL/GenBank/DDBJ whole genome shotgun (WGS) entry which is preliminary data.</text>
</comment>
<dbReference type="Gene3D" id="3.55.40.20">
    <property type="entry name" value="Iron/manganese superoxide dismutase, C-terminal domain"/>
    <property type="match status" value="1"/>
</dbReference>
<dbReference type="FunFam" id="3.55.40.20:FF:000004">
    <property type="entry name" value="Superoxide dismutase [Fe]"/>
    <property type="match status" value="1"/>
</dbReference>
<dbReference type="Pfam" id="PF02777">
    <property type="entry name" value="Sod_Fe_C"/>
    <property type="match status" value="1"/>
</dbReference>
<dbReference type="InterPro" id="IPR019831">
    <property type="entry name" value="Mn/Fe_SOD_N"/>
</dbReference>
<feature type="domain" description="Manganese/iron superoxide dismutase C-terminal" evidence="7">
    <location>
        <begin position="125"/>
        <end position="225"/>
    </location>
</feature>
<dbReference type="InterPro" id="IPR019832">
    <property type="entry name" value="Mn/Fe_SOD_C"/>
</dbReference>
<dbReference type="InterPro" id="IPR001189">
    <property type="entry name" value="Mn/Fe_SOD"/>
</dbReference>
<dbReference type="SUPFAM" id="SSF46609">
    <property type="entry name" value="Fe,Mn superoxide dismutase (SOD), N-terminal domain"/>
    <property type="match status" value="1"/>
</dbReference>
<feature type="region of interest" description="Disordered" evidence="5">
    <location>
        <begin position="1"/>
        <end position="26"/>
    </location>
</feature>
<dbReference type="PRINTS" id="PR01703">
    <property type="entry name" value="MNSODISMTASE"/>
</dbReference>
<keyword evidence="3" id="KW-0479">Metal-binding</keyword>
<evidence type="ECO:0000256" key="4">
    <source>
        <dbReference type="ARBA" id="ARBA00023002"/>
    </source>
</evidence>
<comment type="similarity">
    <text evidence="1">Belongs to the iron/manganese superoxide dismutase family.</text>
</comment>
<evidence type="ECO:0000313" key="8">
    <source>
        <dbReference type="EMBL" id="KUG20446.1"/>
    </source>
</evidence>
<evidence type="ECO:0000256" key="2">
    <source>
        <dbReference type="ARBA" id="ARBA00012682"/>
    </source>
</evidence>
<proteinExistence type="inferred from homology"/>
<reference evidence="8" key="1">
    <citation type="journal article" date="2015" name="Proc. Natl. Acad. Sci. U.S.A.">
        <title>Networks of energetic and metabolic interactions define dynamics in microbial communities.</title>
        <authorList>
            <person name="Embree M."/>
            <person name="Liu J.K."/>
            <person name="Al-Bassam M.M."/>
            <person name="Zengler K."/>
        </authorList>
    </citation>
    <scope>NUCLEOTIDE SEQUENCE</scope>
</reference>
<dbReference type="PIRSF" id="PIRSF000349">
    <property type="entry name" value="SODismutase"/>
    <property type="match status" value="1"/>
</dbReference>
<gene>
    <name evidence="8" type="ORF">ASZ90_009815</name>
</gene>
<dbReference type="InterPro" id="IPR050265">
    <property type="entry name" value="Fe/Mn_Superoxide_Dismutase"/>
</dbReference>
<dbReference type="InterPro" id="IPR036324">
    <property type="entry name" value="Mn/Fe_SOD_N_sf"/>
</dbReference>
<evidence type="ECO:0000259" key="6">
    <source>
        <dbReference type="Pfam" id="PF00081"/>
    </source>
</evidence>
<dbReference type="GO" id="GO:0004784">
    <property type="term" value="F:superoxide dismutase activity"/>
    <property type="evidence" value="ECO:0007669"/>
    <property type="project" value="UniProtKB-EC"/>
</dbReference>
<dbReference type="InterPro" id="IPR019833">
    <property type="entry name" value="Mn/Fe_SOD_BS"/>
</dbReference>